<sequence>MKFVIAPDSFKGSLTAKEVALAIKKGISKIFPTANFELVPMADGGEGTVQSLVDATAGKIISKEVVGPLGSKVVANYGLLGNSKTAVIEMAEASGIGYINKTTANPLITTTFGTGQLIIDALDHDVDEIILGIGGSATNDGGAGMAQAIGVHLLDSKGQELTFGGAALLQLAKIDTNNLDSRLNNVKIVIASDVNNPLTGKKGASAVFGPQKGATPEMVQQLDKSLVHYSKMLQKYLHKDVATLPGAGAAGGLGAGLLAFTTAKMEHGIDIVVNYSNLKSKVQDADFIITGEGGIDFQTQYGKTPFGVAKAAKSIAPNAPVIALAGYVGKGVDVLYQNNVMDAIFSTVSGAKTLDRAFKDSQADIAQTSENIARLIKKLTH</sequence>
<dbReference type="PATRIC" id="fig|1423759.3.peg.2099"/>
<name>A0A0R1MGS6_9LACO</name>
<comment type="similarity">
    <text evidence="1 4">Belongs to the glycerate kinase type-1 family.</text>
</comment>
<dbReference type="PANTHER" id="PTHR21599:SF0">
    <property type="entry name" value="GLYCERATE KINASE"/>
    <property type="match status" value="1"/>
</dbReference>
<evidence type="ECO:0000256" key="2">
    <source>
        <dbReference type="ARBA" id="ARBA00022679"/>
    </source>
</evidence>
<evidence type="ECO:0000256" key="1">
    <source>
        <dbReference type="ARBA" id="ARBA00006284"/>
    </source>
</evidence>
<evidence type="ECO:0000313" key="5">
    <source>
        <dbReference type="EMBL" id="KRL07231.1"/>
    </source>
</evidence>
<dbReference type="PANTHER" id="PTHR21599">
    <property type="entry name" value="GLYCERATE KINASE"/>
    <property type="match status" value="1"/>
</dbReference>
<dbReference type="Proteomes" id="UP000051448">
    <property type="component" value="Unassembled WGS sequence"/>
</dbReference>
<dbReference type="RefSeq" id="WP_057869187.1">
    <property type="nucleotide sequence ID" value="NZ_AZDX01000007.1"/>
</dbReference>
<dbReference type="GeneID" id="98311634"/>
<dbReference type="GO" id="GO:0008887">
    <property type="term" value="F:glycerate kinase activity"/>
    <property type="evidence" value="ECO:0007669"/>
    <property type="project" value="UniProtKB-UniRule"/>
</dbReference>
<dbReference type="OrthoDB" id="9774290at2"/>
<keyword evidence="6" id="KW-1185">Reference proteome</keyword>
<dbReference type="Gene3D" id="3.40.50.10350">
    <property type="entry name" value="Glycerate kinase, domain 1"/>
    <property type="match status" value="1"/>
</dbReference>
<keyword evidence="2 4" id="KW-0808">Transferase</keyword>
<comment type="caution">
    <text evidence="5">The sequence shown here is derived from an EMBL/GenBank/DDBJ whole genome shotgun (WGS) entry which is preliminary data.</text>
</comment>
<dbReference type="NCBIfam" id="TIGR00045">
    <property type="entry name" value="glycerate kinase"/>
    <property type="match status" value="1"/>
</dbReference>
<dbReference type="InterPro" id="IPR036129">
    <property type="entry name" value="Glycerate_kinase_sf"/>
</dbReference>
<dbReference type="InterPro" id="IPR018197">
    <property type="entry name" value="Glycerate_kinase_RE-like"/>
</dbReference>
<gene>
    <name evidence="5" type="ORF">FC92_GL002007</name>
</gene>
<dbReference type="Pfam" id="PF02595">
    <property type="entry name" value="Gly_kinase"/>
    <property type="match status" value="1"/>
</dbReference>
<keyword evidence="3 4" id="KW-0418">Kinase</keyword>
<reference evidence="5 6" key="1">
    <citation type="journal article" date="2015" name="Genome Announc.">
        <title>Expanding the biotechnology potential of lactobacilli through comparative genomics of 213 strains and associated genera.</title>
        <authorList>
            <person name="Sun Z."/>
            <person name="Harris H.M."/>
            <person name="McCann A."/>
            <person name="Guo C."/>
            <person name="Argimon S."/>
            <person name="Zhang W."/>
            <person name="Yang X."/>
            <person name="Jeffery I.B."/>
            <person name="Cooney J.C."/>
            <person name="Kagawa T.F."/>
            <person name="Liu W."/>
            <person name="Song Y."/>
            <person name="Salvetti E."/>
            <person name="Wrobel A."/>
            <person name="Rasinkangas P."/>
            <person name="Parkhill J."/>
            <person name="Rea M.C."/>
            <person name="O'Sullivan O."/>
            <person name="Ritari J."/>
            <person name="Douillard F.P."/>
            <person name="Paul Ross R."/>
            <person name="Yang R."/>
            <person name="Briner A.E."/>
            <person name="Felis G.E."/>
            <person name="de Vos W.M."/>
            <person name="Barrangou R."/>
            <person name="Klaenhammer T.R."/>
            <person name="Caufield P.W."/>
            <person name="Cui Y."/>
            <person name="Zhang H."/>
            <person name="O'Toole P.W."/>
        </authorList>
    </citation>
    <scope>NUCLEOTIDE SEQUENCE [LARGE SCALE GENOMIC DNA]</scope>
    <source>
        <strain evidence="5 6">DSM 19519</strain>
    </source>
</reference>
<dbReference type="SUPFAM" id="SSF110738">
    <property type="entry name" value="Glycerate kinase I"/>
    <property type="match status" value="1"/>
</dbReference>
<dbReference type="PIRSF" id="PIRSF006078">
    <property type="entry name" value="GlxK"/>
    <property type="match status" value="1"/>
</dbReference>
<proteinExistence type="inferred from homology"/>
<dbReference type="Gene3D" id="3.90.1510.10">
    <property type="entry name" value="Glycerate kinase, domain 2"/>
    <property type="match status" value="1"/>
</dbReference>
<dbReference type="InterPro" id="IPR004381">
    <property type="entry name" value="Glycerate_kinase"/>
</dbReference>
<dbReference type="GO" id="GO:0031388">
    <property type="term" value="P:organic acid phosphorylation"/>
    <property type="evidence" value="ECO:0007669"/>
    <property type="project" value="UniProtKB-UniRule"/>
</dbReference>
<dbReference type="STRING" id="1423759.FC92_GL002007"/>
<dbReference type="AlphaFoldDB" id="A0A0R1MGS6"/>
<organism evidence="5 6">
    <name type="scientific">Liquorilactobacillus hordei DSM 19519</name>
    <dbReference type="NCBI Taxonomy" id="1423759"/>
    <lineage>
        <taxon>Bacteria</taxon>
        <taxon>Bacillati</taxon>
        <taxon>Bacillota</taxon>
        <taxon>Bacilli</taxon>
        <taxon>Lactobacillales</taxon>
        <taxon>Lactobacillaceae</taxon>
        <taxon>Liquorilactobacillus</taxon>
    </lineage>
</organism>
<evidence type="ECO:0000256" key="4">
    <source>
        <dbReference type="PIRNR" id="PIRNR006078"/>
    </source>
</evidence>
<dbReference type="EMBL" id="AZDX01000007">
    <property type="protein sequence ID" value="KRL07231.1"/>
    <property type="molecule type" value="Genomic_DNA"/>
</dbReference>
<protein>
    <submittedName>
        <fullName evidence="5">Glycerate kinase</fullName>
    </submittedName>
</protein>
<evidence type="ECO:0000256" key="3">
    <source>
        <dbReference type="ARBA" id="ARBA00022777"/>
    </source>
</evidence>
<evidence type="ECO:0000313" key="6">
    <source>
        <dbReference type="Proteomes" id="UP000051448"/>
    </source>
</evidence>
<dbReference type="InterPro" id="IPR018193">
    <property type="entry name" value="Glyc_kinase_flavodox-like_fold"/>
</dbReference>
<accession>A0A0R1MGS6</accession>